<dbReference type="RefSeq" id="WP_092345670.1">
    <property type="nucleotide sequence ID" value="NZ_FNQN01000003.1"/>
</dbReference>
<sequence>MPRFFIERPIFAWVIAIVIMLGGVFAIETLPVEQYPEIAPPSVTINASYPGASAEVLENSVTQIIEQSLTGIDYLRYFSSSSDSNGSLSITLTFEPEADPDIAQVQVQNKVSGVTSLLPQTVQQLGVNVKKSSSSFLMVIGIYSTDPDVSEHEISDYLKSKMAEPISRVTGVGDVMVFGQQHSMRIWLNPEQLNSYNLMPADIEAAVQSQNVEVTAGQLGGAPAVTGQQLNASIRAMSKLETVEDFEGILIRVNEDGSQVRLRDVARVELGSQSYDRIARYKGSPASGMGIYLGTGANALDTAEMVKAKAQELKAFMPESYRIVFPYDTTPFVELSIHEVFKTLIEAVVLVFLVMFLFLQNLRATLIPTIAVPVVLLGTFGILSAFGYSINVLTMFAMVLAIGLLVDDAIVVVENVERVMSEEGLAPKEATKKSMQQITGALVGIAMVLSAVFVPMAFFSGSTGAIYRQFSITIVSAMALSVLVALVLTPALCATMLKPVEQGHGLKRKGFFGWFNRTFERGKGTYRKSVGFVAARSIKFFIVYLIILGGLVVMFNQLPTAFLPDEDQGIMLLMIQAPPGSTLERTRESAKKVEEYFLTQEEENVDSIFTATGFSFAGQGQNVGIGFVRLKDWDVRLRPDQKSAAIAQRALRNLYSIKDASVYTFIPPPIPALGNASGFDFKLIDQAGLGHEVLLQARNMMLGMASQDSRMIGIRPNGLSDVPQYKLDIDQEKASAFGLSISDITATIGTAWGSTYVNDFVDNGRIKRVYMQGDAPYRMLPEDVQRWYVRNNKDKMVPFSSFVTGSWEYGPSRLERYNGRSSMEILGAPAQGVSSGVAMAAIEDMAKKLPEGISLEWTGLSYEERLAGSQTTLLYAVSLLIVFLCLAALYESWTIPFAVMLIVPLGIIGTVAATRFTGLSNDVYFQIALLTTVGLVAKNAILIVEFAKDLVESGRSIIVSTMLAAEQRLRPILMTSMAFILGVTPLAIANGAGSASQNAIGIGVIGGMIAATTLAMVFVPMFFIVIEKWSLKRKKVKPVIKSEVNDAL</sequence>
<proteinExistence type="inferred from homology"/>
<dbReference type="InterPro" id="IPR004764">
    <property type="entry name" value="MdtF-like"/>
</dbReference>
<dbReference type="GO" id="GO:0005886">
    <property type="term" value="C:plasma membrane"/>
    <property type="evidence" value="ECO:0007669"/>
    <property type="project" value="UniProtKB-SubCell"/>
</dbReference>
<dbReference type="FunFam" id="3.30.70.1430:FF:000001">
    <property type="entry name" value="Efflux pump membrane transporter"/>
    <property type="match status" value="1"/>
</dbReference>
<feature type="transmembrane region" description="Helical" evidence="9">
    <location>
        <begin position="470"/>
        <end position="497"/>
    </location>
</feature>
<evidence type="ECO:0000256" key="6">
    <source>
        <dbReference type="ARBA" id="ARBA00022692"/>
    </source>
</evidence>
<feature type="transmembrane region" description="Helical" evidence="9">
    <location>
        <begin position="438"/>
        <end position="458"/>
    </location>
</feature>
<feature type="transmembrane region" description="Helical" evidence="9">
    <location>
        <begin position="1000"/>
        <end position="1026"/>
    </location>
</feature>
<evidence type="ECO:0000313" key="10">
    <source>
        <dbReference type="EMBL" id="SEA08733.1"/>
    </source>
</evidence>
<dbReference type="OrthoDB" id="9807612at2"/>
<dbReference type="PANTHER" id="PTHR32063:SF13">
    <property type="entry name" value="MULTIDRUG EFFLUX PUMP SUBUNIT ACRB-RELATED"/>
    <property type="match status" value="1"/>
</dbReference>
<keyword evidence="11" id="KW-1185">Reference proteome</keyword>
<dbReference type="Gene3D" id="3.30.70.1320">
    <property type="entry name" value="Multidrug efflux transporter AcrB pore domain like"/>
    <property type="match status" value="1"/>
</dbReference>
<dbReference type="FunFam" id="3.30.70.1430:FF:000002">
    <property type="entry name" value="Efflux pump membrane transporter"/>
    <property type="match status" value="1"/>
</dbReference>
<dbReference type="Gene3D" id="3.30.70.1440">
    <property type="entry name" value="Multidrug efflux transporter AcrB pore domain"/>
    <property type="match status" value="1"/>
</dbReference>
<dbReference type="SUPFAM" id="SSF82866">
    <property type="entry name" value="Multidrug efflux transporter AcrB transmembrane domain"/>
    <property type="match status" value="2"/>
</dbReference>
<dbReference type="InterPro" id="IPR027463">
    <property type="entry name" value="AcrB_DN_DC_subdom"/>
</dbReference>
<feature type="transmembrane region" description="Helical" evidence="9">
    <location>
        <begin position="366"/>
        <end position="386"/>
    </location>
</feature>
<dbReference type="PRINTS" id="PR00702">
    <property type="entry name" value="ACRIFLAVINRP"/>
</dbReference>
<comment type="similarity">
    <text evidence="2">Belongs to the resistance-nodulation-cell division (RND) (TC 2.A.6) family.</text>
</comment>
<evidence type="ECO:0000256" key="3">
    <source>
        <dbReference type="ARBA" id="ARBA00022448"/>
    </source>
</evidence>
<evidence type="ECO:0000313" key="11">
    <source>
        <dbReference type="Proteomes" id="UP000199409"/>
    </source>
</evidence>
<dbReference type="GO" id="GO:0042910">
    <property type="term" value="F:xenobiotic transmembrane transporter activity"/>
    <property type="evidence" value="ECO:0007669"/>
    <property type="project" value="TreeGrafter"/>
</dbReference>
<dbReference type="PANTHER" id="PTHR32063">
    <property type="match status" value="1"/>
</dbReference>
<dbReference type="Pfam" id="PF00873">
    <property type="entry name" value="ACR_tran"/>
    <property type="match status" value="1"/>
</dbReference>
<evidence type="ECO:0000256" key="8">
    <source>
        <dbReference type="ARBA" id="ARBA00023136"/>
    </source>
</evidence>
<dbReference type="Proteomes" id="UP000199409">
    <property type="component" value="Unassembled WGS sequence"/>
</dbReference>
<evidence type="ECO:0000256" key="4">
    <source>
        <dbReference type="ARBA" id="ARBA00022475"/>
    </source>
</evidence>
<dbReference type="AlphaFoldDB" id="A0A1H3YB43"/>
<protein>
    <submittedName>
        <fullName evidence="10">Hydrophobic/amphiphilic exporter-1, HAE1 family</fullName>
    </submittedName>
</protein>
<name>A0A1H3YB43_9BACT</name>
<dbReference type="Gene3D" id="1.20.1640.10">
    <property type="entry name" value="Multidrug efflux transporter AcrB transmembrane domain"/>
    <property type="match status" value="2"/>
</dbReference>
<organism evidence="10 11">
    <name type="scientific">Desulfuromusa kysingii</name>
    <dbReference type="NCBI Taxonomy" id="37625"/>
    <lineage>
        <taxon>Bacteria</taxon>
        <taxon>Pseudomonadati</taxon>
        <taxon>Thermodesulfobacteriota</taxon>
        <taxon>Desulfuromonadia</taxon>
        <taxon>Desulfuromonadales</taxon>
        <taxon>Geopsychrobacteraceae</taxon>
        <taxon>Desulfuromusa</taxon>
    </lineage>
</organism>
<keyword evidence="7 9" id="KW-1133">Transmembrane helix</keyword>
<keyword evidence="8 9" id="KW-0472">Membrane</keyword>
<dbReference type="Gene3D" id="3.30.70.1430">
    <property type="entry name" value="Multidrug efflux transporter AcrB pore domain"/>
    <property type="match status" value="2"/>
</dbReference>
<evidence type="ECO:0000256" key="7">
    <source>
        <dbReference type="ARBA" id="ARBA00022989"/>
    </source>
</evidence>
<evidence type="ECO:0000256" key="2">
    <source>
        <dbReference type="ARBA" id="ARBA00010942"/>
    </source>
</evidence>
<dbReference type="FunFam" id="3.30.2090.10:FF:000001">
    <property type="entry name" value="Efflux pump membrane transporter"/>
    <property type="match status" value="1"/>
</dbReference>
<dbReference type="InterPro" id="IPR001036">
    <property type="entry name" value="Acrflvin-R"/>
</dbReference>
<evidence type="ECO:0000256" key="9">
    <source>
        <dbReference type="SAM" id="Phobius"/>
    </source>
</evidence>
<accession>A0A1H3YB43</accession>
<dbReference type="NCBIfam" id="NF000282">
    <property type="entry name" value="RND_permease_1"/>
    <property type="match status" value="1"/>
</dbReference>
<feature type="transmembrane region" description="Helical" evidence="9">
    <location>
        <begin position="392"/>
        <end position="413"/>
    </location>
</feature>
<dbReference type="SUPFAM" id="SSF82714">
    <property type="entry name" value="Multidrug efflux transporter AcrB TolC docking domain, DN and DC subdomains"/>
    <property type="match status" value="2"/>
</dbReference>
<gene>
    <name evidence="10" type="ORF">SAMN05660420_01163</name>
</gene>
<feature type="transmembrane region" description="Helical" evidence="9">
    <location>
        <begin position="897"/>
        <end position="917"/>
    </location>
</feature>
<dbReference type="GO" id="GO:0009636">
    <property type="term" value="P:response to toxic substance"/>
    <property type="evidence" value="ECO:0007669"/>
    <property type="project" value="UniProtKB-ARBA"/>
</dbReference>
<feature type="transmembrane region" description="Helical" evidence="9">
    <location>
        <begin position="873"/>
        <end position="890"/>
    </location>
</feature>
<dbReference type="EMBL" id="FNQN01000003">
    <property type="protein sequence ID" value="SEA08733.1"/>
    <property type="molecule type" value="Genomic_DNA"/>
</dbReference>
<keyword evidence="5" id="KW-0997">Cell inner membrane</keyword>
<keyword evidence="4" id="KW-1003">Cell membrane</keyword>
<keyword evidence="3" id="KW-0813">Transport</keyword>
<keyword evidence="6 9" id="KW-0812">Transmembrane</keyword>
<feature type="transmembrane region" description="Helical" evidence="9">
    <location>
        <begin position="968"/>
        <end position="988"/>
    </location>
</feature>
<dbReference type="Gene3D" id="3.30.2090.10">
    <property type="entry name" value="Multidrug efflux transporter AcrB TolC docking domain, DN and DC subdomains"/>
    <property type="match status" value="2"/>
</dbReference>
<feature type="transmembrane region" description="Helical" evidence="9">
    <location>
        <begin position="537"/>
        <end position="555"/>
    </location>
</feature>
<comment type="subcellular location">
    <subcellularLocation>
        <location evidence="1">Cell inner membrane</location>
        <topology evidence="1">Multi-pass membrane protein</topology>
    </subcellularLocation>
</comment>
<dbReference type="SUPFAM" id="SSF82693">
    <property type="entry name" value="Multidrug efflux transporter AcrB pore domain, PN1, PN2, PC1 and PC2 subdomains"/>
    <property type="match status" value="3"/>
</dbReference>
<dbReference type="GO" id="GO:0015562">
    <property type="term" value="F:efflux transmembrane transporter activity"/>
    <property type="evidence" value="ECO:0007669"/>
    <property type="project" value="InterPro"/>
</dbReference>
<feature type="transmembrane region" description="Helical" evidence="9">
    <location>
        <begin position="923"/>
        <end position="947"/>
    </location>
</feature>
<feature type="transmembrane region" description="Helical" evidence="9">
    <location>
        <begin position="340"/>
        <end position="359"/>
    </location>
</feature>
<dbReference type="STRING" id="37625.SAMN05660420_01163"/>
<dbReference type="NCBIfam" id="TIGR00915">
    <property type="entry name" value="2A0602"/>
    <property type="match status" value="1"/>
</dbReference>
<reference evidence="10 11" key="1">
    <citation type="submission" date="2016-10" db="EMBL/GenBank/DDBJ databases">
        <authorList>
            <person name="de Groot N.N."/>
        </authorList>
    </citation>
    <scope>NUCLEOTIDE SEQUENCE [LARGE SCALE GENOMIC DNA]</scope>
    <source>
        <strain evidence="10 11">DSM 7343</strain>
    </source>
</reference>
<evidence type="ECO:0000256" key="1">
    <source>
        <dbReference type="ARBA" id="ARBA00004429"/>
    </source>
</evidence>
<dbReference type="FunFam" id="3.30.2090.10:FF:000002">
    <property type="entry name" value="Efflux pump membrane transporter"/>
    <property type="match status" value="1"/>
</dbReference>
<dbReference type="FunFam" id="1.20.1640.10:FF:000001">
    <property type="entry name" value="Efflux pump membrane transporter"/>
    <property type="match status" value="1"/>
</dbReference>
<evidence type="ECO:0000256" key="5">
    <source>
        <dbReference type="ARBA" id="ARBA00022519"/>
    </source>
</evidence>